<dbReference type="Pfam" id="PF00732">
    <property type="entry name" value="GMC_oxred_N"/>
    <property type="match status" value="1"/>
</dbReference>
<keyword evidence="3" id="KW-0153">Cholesterol metabolism</keyword>
<dbReference type="EMBL" id="JAVBIK010000001">
    <property type="protein sequence ID" value="MDT7519795.1"/>
    <property type="molecule type" value="Genomic_DNA"/>
</dbReference>
<comment type="pathway">
    <text evidence="12">Steroid metabolism; cholesterol degradation.</text>
</comment>
<dbReference type="EC" id="5.3.3.1" evidence="11"/>
<dbReference type="EC" id="1.1.3.6" evidence="13"/>
<evidence type="ECO:0000313" key="18">
    <source>
        <dbReference type="EMBL" id="MDT7519795.1"/>
    </source>
</evidence>
<dbReference type="InterPro" id="IPR007867">
    <property type="entry name" value="GMC_OxRtase_C"/>
</dbReference>
<keyword evidence="19" id="KW-1185">Reference proteome</keyword>
<dbReference type="InterPro" id="IPR052542">
    <property type="entry name" value="Cholesterol_Oxidase"/>
</dbReference>
<keyword evidence="9" id="KW-0753">Steroid metabolism</keyword>
<evidence type="ECO:0000256" key="12">
    <source>
        <dbReference type="ARBA" id="ARBA00049645"/>
    </source>
</evidence>
<feature type="domain" description="Glucose-methanol-choline oxidoreductase C-terminal" evidence="17">
    <location>
        <begin position="502"/>
        <end position="560"/>
    </location>
</feature>
<evidence type="ECO:0000256" key="7">
    <source>
        <dbReference type="ARBA" id="ARBA00023098"/>
    </source>
</evidence>
<dbReference type="InterPro" id="IPR000172">
    <property type="entry name" value="GMC_OxRdtase_N"/>
</dbReference>
<keyword evidence="7" id="KW-0443">Lipid metabolism</keyword>
<dbReference type="Proteomes" id="UP001321700">
    <property type="component" value="Unassembled WGS sequence"/>
</dbReference>
<evidence type="ECO:0000256" key="2">
    <source>
        <dbReference type="ARBA" id="ARBA00010790"/>
    </source>
</evidence>
<dbReference type="InterPro" id="IPR036188">
    <property type="entry name" value="FAD/NAD-bd_sf"/>
</dbReference>
<dbReference type="Gene3D" id="3.50.50.60">
    <property type="entry name" value="FAD/NAD(P)-binding domain"/>
    <property type="match status" value="3"/>
</dbReference>
<comment type="cofactor">
    <cofactor evidence="1">
        <name>FAD</name>
        <dbReference type="ChEBI" id="CHEBI:57692"/>
    </cofactor>
</comment>
<evidence type="ECO:0000256" key="10">
    <source>
        <dbReference type="ARBA" id="ARBA00023235"/>
    </source>
</evidence>
<evidence type="ECO:0000256" key="9">
    <source>
        <dbReference type="ARBA" id="ARBA00023221"/>
    </source>
</evidence>
<keyword evidence="10" id="KW-0413">Isomerase</keyword>
<keyword evidence="8" id="KW-1207">Sterol metabolism</keyword>
<dbReference type="Pfam" id="PF05199">
    <property type="entry name" value="GMC_oxred_C"/>
    <property type="match status" value="1"/>
</dbReference>
<protein>
    <recommendedName>
        <fullName evidence="14">Cholesterol oxidase</fullName>
        <ecNumber evidence="13">1.1.3.6</ecNumber>
        <ecNumber evidence="11">5.3.3.1</ecNumber>
    </recommendedName>
    <alternativeName>
        <fullName evidence="15">Cholesterol isomerase</fullName>
    </alternativeName>
</protein>
<evidence type="ECO:0000256" key="3">
    <source>
        <dbReference type="ARBA" id="ARBA00022548"/>
    </source>
</evidence>
<dbReference type="PANTHER" id="PTHR47470:SF1">
    <property type="entry name" value="FAD-DEPENDENT OXIDOREDUCTASE 2 FAD BINDING DOMAIN-CONTAINING PROTEIN"/>
    <property type="match status" value="1"/>
</dbReference>
<keyword evidence="4" id="KW-0285">Flavoprotein</keyword>
<organism evidence="18 19">
    <name type="scientific">Rhodoferax potami</name>
    <dbReference type="NCBI Taxonomy" id="3068338"/>
    <lineage>
        <taxon>Bacteria</taxon>
        <taxon>Pseudomonadati</taxon>
        <taxon>Pseudomonadota</taxon>
        <taxon>Betaproteobacteria</taxon>
        <taxon>Burkholderiales</taxon>
        <taxon>Comamonadaceae</taxon>
        <taxon>Rhodoferax</taxon>
    </lineage>
</organism>
<reference evidence="18 19" key="1">
    <citation type="submission" date="2023-08" db="EMBL/GenBank/DDBJ databases">
        <title>Rhodoferax potami sp. nov. and Rhodoferax mekongensis sp. nov., isolated from the Mekong River in Thailand.</title>
        <authorList>
            <person name="Kitikhun S."/>
            <person name="Charoenyingcharoen P."/>
            <person name="Siriarchawattana P."/>
            <person name="Likhitrattanapisal S."/>
            <person name="Nilsakha T."/>
            <person name="Chanpet A."/>
            <person name="Rattanawaree P."/>
            <person name="Ingsriswang S."/>
        </authorList>
    </citation>
    <scope>NUCLEOTIDE SEQUENCE [LARGE SCALE GENOMIC DNA]</scope>
    <source>
        <strain evidence="18 19">TBRC 17660</strain>
    </source>
</reference>
<evidence type="ECO:0000256" key="5">
    <source>
        <dbReference type="ARBA" id="ARBA00022827"/>
    </source>
</evidence>
<comment type="caution">
    <text evidence="18">The sequence shown here is derived from an EMBL/GenBank/DDBJ whole genome shotgun (WGS) entry which is preliminary data.</text>
</comment>
<evidence type="ECO:0000256" key="6">
    <source>
        <dbReference type="ARBA" id="ARBA00023002"/>
    </source>
</evidence>
<dbReference type="RefSeq" id="WP_313875453.1">
    <property type="nucleotide sequence ID" value="NZ_JAVBIK010000001.1"/>
</dbReference>
<accession>A0ABU3KPS4</accession>
<evidence type="ECO:0000313" key="19">
    <source>
        <dbReference type="Proteomes" id="UP001321700"/>
    </source>
</evidence>
<dbReference type="PANTHER" id="PTHR47470">
    <property type="entry name" value="CHOLESTEROL OXIDASE"/>
    <property type="match status" value="1"/>
</dbReference>
<gene>
    <name evidence="18" type="ORF">RAE19_13935</name>
</gene>
<evidence type="ECO:0000256" key="13">
    <source>
        <dbReference type="ARBA" id="ARBA00049723"/>
    </source>
</evidence>
<evidence type="ECO:0000256" key="1">
    <source>
        <dbReference type="ARBA" id="ARBA00001974"/>
    </source>
</evidence>
<keyword evidence="6" id="KW-0560">Oxidoreductase</keyword>
<evidence type="ECO:0000256" key="11">
    <source>
        <dbReference type="ARBA" id="ARBA00038856"/>
    </source>
</evidence>
<proteinExistence type="inferred from homology"/>
<evidence type="ECO:0000256" key="4">
    <source>
        <dbReference type="ARBA" id="ARBA00022630"/>
    </source>
</evidence>
<dbReference type="SUPFAM" id="SSF51905">
    <property type="entry name" value="FAD/NAD(P)-binding domain"/>
    <property type="match status" value="1"/>
</dbReference>
<evidence type="ECO:0000256" key="8">
    <source>
        <dbReference type="ARBA" id="ARBA00023166"/>
    </source>
</evidence>
<keyword evidence="5" id="KW-0274">FAD</keyword>
<feature type="domain" description="Glucose-methanol-choline oxidoreductase N-terminal" evidence="16">
    <location>
        <begin position="202"/>
        <end position="300"/>
    </location>
</feature>
<evidence type="ECO:0000259" key="16">
    <source>
        <dbReference type="Pfam" id="PF00732"/>
    </source>
</evidence>
<name>A0ABU3KPS4_9BURK</name>
<evidence type="ECO:0000259" key="17">
    <source>
        <dbReference type="Pfam" id="PF05199"/>
    </source>
</evidence>
<comment type="similarity">
    <text evidence="2">Belongs to the GMC oxidoreductase family.</text>
</comment>
<evidence type="ECO:0000256" key="15">
    <source>
        <dbReference type="ARBA" id="ARBA00049778"/>
    </source>
</evidence>
<sequence>MTQKRFLEAIIVGSGFGGAVMCCRLATRWPGKVLLLERGKRYPKGSFARSPHDFANNLWADAEPGQSRKLNGLFDIRNYHRMDAVVSAGLGGGSLIYANVFMPAPAWVFGERWPAQINLSTLAPYYRIAQGVLGARPVPPAEGDARRTIQRTGLYADFAQADGGTSRAADICVFFGKGYANRQSGPLPIGEQERNRFGAVQTSCTYCGECDVGCNVHAKNTLDLNYLYAAEKQHGALVETGSEVTCITPLNEAGDTDSTADGRHGYRVDYRDDAGTARHALARRVVVSAGTLGTNELLLRCRDALGTLPRLSQRLGQGFSGNGDFLSFVTGGERDADPNYGPVITQYIDYGLQQPQPGQPAFMLEDAAYPAFAAWYVEGLRPAASPGYVFSRIARTIKIFKQRWVDQLFSGKWSGSVVAYANAVLQGDVSYRSSVLLFMGQDAADGTLSLKRGRLALDWPQTTSRPLYDAMVACGERFKQFTRATSYIPQPTWAWPVRNNITVHPLGGCALAEKPAQGVVSSLPGVRGQAFGYHGLYVADGSILPTGVGANPSATITALAEWIAEDITGLAPDDTLGVPHA</sequence>
<evidence type="ECO:0000256" key="14">
    <source>
        <dbReference type="ARBA" id="ARBA00049744"/>
    </source>
</evidence>